<keyword evidence="1 2" id="KW-0694">RNA-binding</keyword>
<dbReference type="GO" id="GO:0003729">
    <property type="term" value="F:mRNA binding"/>
    <property type="evidence" value="ECO:0007669"/>
    <property type="project" value="TreeGrafter"/>
</dbReference>
<dbReference type="EMBL" id="OR750689">
    <property type="protein sequence ID" value="XBW67484.1"/>
    <property type="molecule type" value="mRNA"/>
</dbReference>
<sequence length="295" mass="29302">MQQLLNAATSGSNNSSIHNSQGDGGNSMQSFQNLQNLAALAALANNPAVNQAGGGGLNSMSSLQNALPNVGNGTGGGSHHVIGNGGMNGSGGFSNGSGGFSNGSGGFSNGGGGFSNGGGGMMGGGGDMLSSLGASAQGYSSLQQFGGQSSLFNLGSFGGNGLSNAMTQQPAGNMGGASGLAGGGVNGNSLNAAGAQNSPAGKQTEGPDGSNLFIYHLPQEYTDHDLLQMFVPFGSVISSKVFIDKQTNLSKCFGFVSFDNSASAENAIQSMNGYQIGTKRLKVQLKRPKSDTTLY</sequence>
<reference evidence="5" key="2">
    <citation type="submission" date="2023-10" db="EMBL/GenBank/DDBJ databases">
        <authorList>
            <person name="Kostyuchenko R.P."/>
        </authorList>
    </citation>
    <scope>NUCLEOTIDE SEQUENCE</scope>
</reference>
<dbReference type="InterPro" id="IPR035979">
    <property type="entry name" value="RBD_domain_sf"/>
</dbReference>
<dbReference type="GO" id="GO:0005634">
    <property type="term" value="C:nucleus"/>
    <property type="evidence" value="ECO:0007669"/>
    <property type="project" value="TreeGrafter"/>
</dbReference>
<evidence type="ECO:0000256" key="3">
    <source>
        <dbReference type="SAM" id="MobiDB-lite"/>
    </source>
</evidence>
<evidence type="ECO:0000256" key="1">
    <source>
        <dbReference type="ARBA" id="ARBA00022884"/>
    </source>
</evidence>
<feature type="region of interest" description="Disordered" evidence="3">
    <location>
        <begin position="1"/>
        <end position="29"/>
    </location>
</feature>
<dbReference type="Pfam" id="PF00076">
    <property type="entry name" value="RRM_1"/>
    <property type="match status" value="1"/>
</dbReference>
<gene>
    <name evidence="5" type="primary">bruno2</name>
</gene>
<dbReference type="PANTHER" id="PTHR48025:SF1">
    <property type="entry name" value="RRM DOMAIN-CONTAINING PROTEIN"/>
    <property type="match status" value="1"/>
</dbReference>
<dbReference type="PANTHER" id="PTHR48025">
    <property type="entry name" value="OS02G0815200 PROTEIN"/>
    <property type="match status" value="1"/>
</dbReference>
<dbReference type="Gene3D" id="3.30.70.330">
    <property type="match status" value="1"/>
</dbReference>
<dbReference type="FunFam" id="3.30.70.330:FF:000016">
    <property type="entry name" value="CUGBP Elav-like family member 1 isoform 2"/>
    <property type="match status" value="1"/>
</dbReference>
<dbReference type="InterPro" id="IPR050502">
    <property type="entry name" value="Euk_RNA-bind_prot"/>
</dbReference>
<dbReference type="InterPro" id="IPR000504">
    <property type="entry name" value="RRM_dom"/>
</dbReference>
<dbReference type="AlphaFoldDB" id="A0AAU7VGX5"/>
<reference evidence="5" key="1">
    <citation type="journal article" date="2023" name="Biology">
        <title>Germ Line/Multipotency Genes Show Differential Expression during Embryonic Development of the Annelid Enchytraeus coronatus.</title>
        <authorList>
            <person name="Kostyuchenko R.P."/>
            <person name="Nikanorova D.D."/>
            <person name="Amosov A.V."/>
        </authorList>
    </citation>
    <scope>NUCLEOTIDE SEQUENCE</scope>
</reference>
<protein>
    <submittedName>
        <fullName evidence="5">RRM domain protein Bruno2</fullName>
    </submittedName>
</protein>
<dbReference type="SUPFAM" id="SSF54928">
    <property type="entry name" value="RNA-binding domain, RBD"/>
    <property type="match status" value="1"/>
</dbReference>
<dbReference type="PROSITE" id="PS50102">
    <property type="entry name" value="RRM"/>
    <property type="match status" value="1"/>
</dbReference>
<dbReference type="SMART" id="SM00360">
    <property type="entry name" value="RRM"/>
    <property type="match status" value="1"/>
</dbReference>
<dbReference type="InterPro" id="IPR012677">
    <property type="entry name" value="Nucleotide-bd_a/b_plait_sf"/>
</dbReference>
<name>A0AAU7VGX5_9ANNE</name>
<evidence type="ECO:0000256" key="2">
    <source>
        <dbReference type="PROSITE-ProRule" id="PRU00176"/>
    </source>
</evidence>
<evidence type="ECO:0000313" key="5">
    <source>
        <dbReference type="EMBL" id="XBW67484.1"/>
    </source>
</evidence>
<proteinExistence type="evidence at transcript level"/>
<accession>A0AAU7VGX5</accession>
<evidence type="ECO:0000259" key="4">
    <source>
        <dbReference type="PROSITE" id="PS50102"/>
    </source>
</evidence>
<feature type="domain" description="RRM" evidence="4">
    <location>
        <begin position="210"/>
        <end position="288"/>
    </location>
</feature>
<organism evidence="5">
    <name type="scientific">Enchytraeus coronatus</name>
    <dbReference type="NCBI Taxonomy" id="208440"/>
    <lineage>
        <taxon>Eukaryota</taxon>
        <taxon>Metazoa</taxon>
        <taxon>Spiralia</taxon>
        <taxon>Lophotrochozoa</taxon>
        <taxon>Annelida</taxon>
        <taxon>Clitellata</taxon>
        <taxon>Oligochaeta</taxon>
        <taxon>Enchytraeida</taxon>
        <taxon>Enchytraeidae</taxon>
        <taxon>Enchytraeus</taxon>
    </lineage>
</organism>